<feature type="binding site" evidence="5 6">
    <location>
        <begin position="182"/>
        <end position="186"/>
    </location>
    <ligand>
        <name>ATP</name>
        <dbReference type="ChEBI" id="CHEBI:30616"/>
    </ligand>
</feature>
<dbReference type="AlphaFoldDB" id="A0A348AJS0"/>
<accession>A0A348AJS0</accession>
<dbReference type="KEGG" id="mana:MAMMFC1_01996"/>
<dbReference type="PANTHER" id="PTHR11547:SF38">
    <property type="entry name" value="ARGININE KINASE 1-RELATED"/>
    <property type="match status" value="1"/>
</dbReference>
<dbReference type="Proteomes" id="UP000276437">
    <property type="component" value="Chromosome"/>
</dbReference>
<dbReference type="InterPro" id="IPR022414">
    <property type="entry name" value="ATP-guanido_PTrfase_cat"/>
</dbReference>
<dbReference type="GO" id="GO:0004111">
    <property type="term" value="F:creatine kinase activity"/>
    <property type="evidence" value="ECO:0007669"/>
    <property type="project" value="InterPro"/>
</dbReference>
<keyword evidence="10" id="KW-1185">Reference proteome</keyword>
<dbReference type="HAMAP" id="MF_00602">
    <property type="entry name" value="Prot_Arg_kinase"/>
    <property type="match status" value="1"/>
</dbReference>
<evidence type="ECO:0000256" key="5">
    <source>
        <dbReference type="HAMAP-Rule" id="MF_00602"/>
    </source>
</evidence>
<feature type="domain" description="Phosphagen kinase C-terminal" evidence="8">
    <location>
        <begin position="29"/>
        <end position="260"/>
    </location>
</feature>
<evidence type="ECO:0000259" key="8">
    <source>
        <dbReference type="PROSITE" id="PS51510"/>
    </source>
</evidence>
<dbReference type="GO" id="GO:0005615">
    <property type="term" value="C:extracellular space"/>
    <property type="evidence" value="ECO:0007669"/>
    <property type="project" value="TreeGrafter"/>
</dbReference>
<dbReference type="GO" id="GO:1990424">
    <property type="term" value="F:protein arginine kinase activity"/>
    <property type="evidence" value="ECO:0007669"/>
    <property type="project" value="UniProtKB-EC"/>
</dbReference>
<comment type="function">
    <text evidence="5">Catalyzes the specific phosphorylation of arginine residues in proteins.</text>
</comment>
<organism evidence="9 10">
    <name type="scientific">Methylomusa anaerophila</name>
    <dbReference type="NCBI Taxonomy" id="1930071"/>
    <lineage>
        <taxon>Bacteria</taxon>
        <taxon>Bacillati</taxon>
        <taxon>Bacillota</taxon>
        <taxon>Negativicutes</taxon>
        <taxon>Selenomonadales</taxon>
        <taxon>Sporomusaceae</taxon>
        <taxon>Methylomusa</taxon>
    </lineage>
</organism>
<feature type="binding site" evidence="5 6">
    <location>
        <position position="97"/>
    </location>
    <ligand>
        <name>ATP</name>
        <dbReference type="ChEBI" id="CHEBI:30616"/>
    </ligand>
</feature>
<evidence type="ECO:0000256" key="2">
    <source>
        <dbReference type="ARBA" id="ARBA00022741"/>
    </source>
</evidence>
<evidence type="ECO:0000256" key="3">
    <source>
        <dbReference type="ARBA" id="ARBA00022777"/>
    </source>
</evidence>
<evidence type="ECO:0000313" key="9">
    <source>
        <dbReference type="EMBL" id="BBB91318.1"/>
    </source>
</evidence>
<dbReference type="InterPro" id="IPR014746">
    <property type="entry name" value="Gln_synth/guanido_kin_cat_dom"/>
</dbReference>
<dbReference type="PROSITE" id="PS00112">
    <property type="entry name" value="PHOSPHAGEN_KINASE"/>
    <property type="match status" value="1"/>
</dbReference>
<dbReference type="GO" id="GO:0005524">
    <property type="term" value="F:ATP binding"/>
    <property type="evidence" value="ECO:0007669"/>
    <property type="project" value="UniProtKB-UniRule"/>
</dbReference>
<comment type="catalytic activity">
    <reaction evidence="5">
        <text>L-arginyl-[protein] + ATP = N(omega)-phospho-L-arginyl-[protein] + ADP + H(+)</text>
        <dbReference type="Rhea" id="RHEA:43384"/>
        <dbReference type="Rhea" id="RHEA-COMP:10532"/>
        <dbReference type="Rhea" id="RHEA-COMP:10533"/>
        <dbReference type="ChEBI" id="CHEBI:15378"/>
        <dbReference type="ChEBI" id="CHEBI:29965"/>
        <dbReference type="ChEBI" id="CHEBI:30616"/>
        <dbReference type="ChEBI" id="CHEBI:83226"/>
        <dbReference type="ChEBI" id="CHEBI:456216"/>
        <dbReference type="EC" id="2.7.14.1"/>
    </reaction>
</comment>
<name>A0A348AJS0_9FIRM</name>
<dbReference type="EMBL" id="AP018449">
    <property type="protein sequence ID" value="BBB91318.1"/>
    <property type="molecule type" value="Genomic_DNA"/>
</dbReference>
<comment type="similarity">
    <text evidence="5 6 7">Belongs to the ATP:guanido phosphotransferase family.</text>
</comment>
<dbReference type="NCBIfam" id="NF002194">
    <property type="entry name" value="PRK01059.1-4"/>
    <property type="match status" value="1"/>
</dbReference>
<dbReference type="Gene3D" id="3.30.590.10">
    <property type="entry name" value="Glutamine synthetase/guanido kinase, catalytic domain"/>
    <property type="match status" value="1"/>
</dbReference>
<feature type="binding site" evidence="5 6">
    <location>
        <begin position="32"/>
        <end position="36"/>
    </location>
    <ligand>
        <name>ATP</name>
        <dbReference type="ChEBI" id="CHEBI:30616"/>
    </ligand>
</feature>
<evidence type="ECO:0000313" key="10">
    <source>
        <dbReference type="Proteomes" id="UP000276437"/>
    </source>
</evidence>
<dbReference type="EC" id="2.7.14.1" evidence="5"/>
<keyword evidence="2 5" id="KW-0547">Nucleotide-binding</keyword>
<protein>
    <recommendedName>
        <fullName evidence="5">Protein-arginine kinase</fullName>
        <ecNumber evidence="5">2.7.14.1</ecNumber>
    </recommendedName>
</protein>
<dbReference type="RefSeq" id="WP_324332460.1">
    <property type="nucleotide sequence ID" value="NZ_AP018449.1"/>
</dbReference>
<dbReference type="CDD" id="cd07930">
    <property type="entry name" value="bacterial_phosphagen_kinase"/>
    <property type="match status" value="1"/>
</dbReference>
<dbReference type="PROSITE" id="PS51510">
    <property type="entry name" value="PHOSPHAGEN_KINASE_C"/>
    <property type="match status" value="1"/>
</dbReference>
<dbReference type="InterPro" id="IPR023660">
    <property type="entry name" value="Arg_Kinase"/>
</dbReference>
<evidence type="ECO:0000256" key="1">
    <source>
        <dbReference type="ARBA" id="ARBA00022679"/>
    </source>
</evidence>
<keyword evidence="4 5" id="KW-0067">ATP-binding</keyword>
<dbReference type="GO" id="GO:0046314">
    <property type="term" value="P:phosphocreatine biosynthetic process"/>
    <property type="evidence" value="ECO:0007669"/>
    <property type="project" value="InterPro"/>
</dbReference>
<dbReference type="InterPro" id="IPR022415">
    <property type="entry name" value="ATP-guanido_PTrfase_AS"/>
</dbReference>
<reference evidence="9 10" key="1">
    <citation type="journal article" date="2018" name="Int. J. Syst. Evol. Microbiol.">
        <title>Methylomusa anaerophila gen. nov., sp. nov., an anaerobic methanol-utilizing bacterium isolated from a microbial fuel cell.</title>
        <authorList>
            <person name="Amano N."/>
            <person name="Yamamuro A."/>
            <person name="Miyahara M."/>
            <person name="Kouzuma A."/>
            <person name="Abe T."/>
            <person name="Watanabe K."/>
        </authorList>
    </citation>
    <scope>NUCLEOTIDE SEQUENCE [LARGE SCALE GENOMIC DNA]</scope>
    <source>
        <strain evidence="9 10">MMFC1</strain>
    </source>
</reference>
<evidence type="ECO:0000256" key="7">
    <source>
        <dbReference type="RuleBase" id="RU000505"/>
    </source>
</evidence>
<feature type="binding site" evidence="5 6">
    <location>
        <begin position="213"/>
        <end position="218"/>
    </location>
    <ligand>
        <name>ATP</name>
        <dbReference type="ChEBI" id="CHEBI:30616"/>
    </ligand>
</feature>
<gene>
    <name evidence="5" type="primary">mcsB</name>
    <name evidence="9" type="ORF">MAMMFC1_01996</name>
</gene>
<proteinExistence type="inferred from homology"/>
<dbReference type="InterPro" id="IPR000749">
    <property type="entry name" value="ATP-guanido_PTrfase"/>
</dbReference>
<keyword evidence="3 5" id="KW-0418">Kinase</keyword>
<feature type="binding site" evidence="5 6">
    <location>
        <position position="131"/>
    </location>
    <ligand>
        <name>ATP</name>
        <dbReference type="ChEBI" id="CHEBI:30616"/>
    </ligand>
</feature>
<dbReference type="Pfam" id="PF00217">
    <property type="entry name" value="ATP-gua_Ptrans"/>
    <property type="match status" value="1"/>
</dbReference>
<sequence length="365" mass="40272">MSENRDILGSLLEQPLNPWMNGDGPPGNVVISSRIRLARNLSGQPFPNQANADQMAAVVRELKEVADDLSKADGHDYLFIELNELPPLTRYILVEKHIISPNHAVEPENRALIVRDDAGVSIMINEEDHLRLQCLKPGLDLEAALSQANTIDDIIDSKHDIAFAEHFGFLTSCPTNLGTGLRASVMLHLPALALTKQIGQIVAVSTQLGLAVRGLYGEGTEAVGNVFQVSNQVTTGHSEQEIIDNLTAVVKQIVDKEQAARSLLIQTANDILHDRVWRAFGILRYARSISGQEALARLSEVRLGIDVGIIKEARPEIFNELLVTTRPNYLQSLAGDRILDQLSRNKLRADIIREKLKKGTEETEE</sequence>
<dbReference type="SUPFAM" id="SSF55931">
    <property type="entry name" value="Glutamine synthetase/guanido kinase"/>
    <property type="match status" value="1"/>
</dbReference>
<evidence type="ECO:0000256" key="6">
    <source>
        <dbReference type="PROSITE-ProRule" id="PRU00843"/>
    </source>
</evidence>
<comment type="caution">
    <text evidence="5">Lacks conserved residue(s) required for the propagation of feature annotation.</text>
</comment>
<evidence type="ECO:0000256" key="4">
    <source>
        <dbReference type="ARBA" id="ARBA00022840"/>
    </source>
</evidence>
<dbReference type="PANTHER" id="PTHR11547">
    <property type="entry name" value="ARGININE OR CREATINE KINASE"/>
    <property type="match status" value="1"/>
</dbReference>
<keyword evidence="1 5" id="KW-0808">Transferase</keyword>